<comment type="catalytic activity">
    <reaction evidence="3">
        <text>N-terminal L-alanyl-[ribosomal protein bS18] + acetyl-CoA = N-terminal N(alpha)-acetyl-L-alanyl-[ribosomal protein bS18] + CoA + H(+)</text>
        <dbReference type="Rhea" id="RHEA:43756"/>
        <dbReference type="Rhea" id="RHEA-COMP:10676"/>
        <dbReference type="Rhea" id="RHEA-COMP:10677"/>
        <dbReference type="ChEBI" id="CHEBI:15378"/>
        <dbReference type="ChEBI" id="CHEBI:57287"/>
        <dbReference type="ChEBI" id="CHEBI:57288"/>
        <dbReference type="ChEBI" id="CHEBI:64718"/>
        <dbReference type="ChEBI" id="CHEBI:83683"/>
        <dbReference type="EC" id="2.3.1.266"/>
    </reaction>
</comment>
<evidence type="ECO:0000259" key="4">
    <source>
        <dbReference type="PROSITE" id="PS51186"/>
    </source>
</evidence>
<evidence type="ECO:0000256" key="1">
    <source>
        <dbReference type="ARBA" id="ARBA00022679"/>
    </source>
</evidence>
<dbReference type="InterPro" id="IPR000182">
    <property type="entry name" value="GNAT_dom"/>
</dbReference>
<dbReference type="NCBIfam" id="TIGR01575">
    <property type="entry name" value="rimI"/>
    <property type="match status" value="1"/>
</dbReference>
<dbReference type="GO" id="GO:0005737">
    <property type="term" value="C:cytoplasm"/>
    <property type="evidence" value="ECO:0007669"/>
    <property type="project" value="UniProtKB-SubCell"/>
</dbReference>
<organism evidence="5 6">
    <name type="scientific">Neisseria shayeganii</name>
    <dbReference type="NCBI Taxonomy" id="607712"/>
    <lineage>
        <taxon>Bacteria</taxon>
        <taxon>Pseudomonadati</taxon>
        <taxon>Pseudomonadota</taxon>
        <taxon>Betaproteobacteria</taxon>
        <taxon>Neisseriales</taxon>
        <taxon>Neisseriaceae</taxon>
        <taxon>Neisseria</taxon>
    </lineage>
</organism>
<keyword evidence="3" id="KW-0963">Cytoplasm</keyword>
<evidence type="ECO:0000256" key="2">
    <source>
        <dbReference type="ARBA" id="ARBA00023315"/>
    </source>
</evidence>
<keyword evidence="5" id="KW-0687">Ribonucleoprotein</keyword>
<comment type="function">
    <text evidence="3">Acetylates the N-terminal alanine of ribosomal protein bS18.</text>
</comment>
<proteinExistence type="inferred from homology"/>
<protein>
    <recommendedName>
        <fullName evidence="3">[Ribosomal protein bS18]-alanine N-acetyltransferase</fullName>
        <ecNumber evidence="3">2.3.1.266</ecNumber>
    </recommendedName>
</protein>
<evidence type="ECO:0000313" key="6">
    <source>
        <dbReference type="Proteomes" id="UP000514752"/>
    </source>
</evidence>
<dbReference type="PROSITE" id="PS51186">
    <property type="entry name" value="GNAT"/>
    <property type="match status" value="1"/>
</dbReference>
<dbReference type="EC" id="2.3.1.266" evidence="3"/>
<dbReference type="EMBL" id="CP059567">
    <property type="protein sequence ID" value="QMT40196.1"/>
    <property type="molecule type" value="Genomic_DNA"/>
</dbReference>
<dbReference type="Pfam" id="PF00583">
    <property type="entry name" value="Acetyltransf_1"/>
    <property type="match status" value="1"/>
</dbReference>
<feature type="domain" description="N-acetyltransferase" evidence="4">
    <location>
        <begin position="1"/>
        <end position="147"/>
    </location>
</feature>
<dbReference type="GO" id="GO:0005840">
    <property type="term" value="C:ribosome"/>
    <property type="evidence" value="ECO:0007669"/>
    <property type="project" value="UniProtKB-KW"/>
</dbReference>
<keyword evidence="1 5" id="KW-0808">Transferase</keyword>
<dbReference type="Gene3D" id="3.40.630.30">
    <property type="match status" value="1"/>
</dbReference>
<dbReference type="PANTHER" id="PTHR43877:SF2">
    <property type="entry name" value="AMINOALKYLPHOSPHONATE N-ACETYLTRANSFERASE-RELATED"/>
    <property type="match status" value="1"/>
</dbReference>
<sequence length="147" mass="16437">MIVRAARPDDCPALAELDALCNPSPWSARQFAACLAHAHETVLLAEHGRELAGLMVWQKIVDEAELHLIDTAPAMRRRGVASLLLQQLFAQAAAQGVRRITLEVRRSNLAAQALYRRHGFRECGRRPNYYPLPDGSREEAILMEKPC</sequence>
<keyword evidence="2" id="KW-0012">Acyltransferase</keyword>
<dbReference type="PANTHER" id="PTHR43877">
    <property type="entry name" value="AMINOALKYLPHOSPHONATE N-ACETYLTRANSFERASE-RELATED-RELATED"/>
    <property type="match status" value="1"/>
</dbReference>
<comment type="subcellular location">
    <subcellularLocation>
        <location evidence="3">Cytoplasm</location>
    </subcellularLocation>
</comment>
<accession>A0A7D7NBA7</accession>
<evidence type="ECO:0000256" key="3">
    <source>
        <dbReference type="RuleBase" id="RU363094"/>
    </source>
</evidence>
<dbReference type="InterPro" id="IPR016181">
    <property type="entry name" value="Acyl_CoA_acyltransferase"/>
</dbReference>
<dbReference type="InterPro" id="IPR050832">
    <property type="entry name" value="Bact_Acetyltransf"/>
</dbReference>
<dbReference type="InterPro" id="IPR006464">
    <property type="entry name" value="AcTrfase_RimI/Ard1"/>
</dbReference>
<dbReference type="Proteomes" id="UP000514752">
    <property type="component" value="Chromosome"/>
</dbReference>
<dbReference type="KEGG" id="nsg:H3L94_10165"/>
<name>A0A7D7NBA7_9NEIS</name>
<keyword evidence="5" id="KW-0689">Ribosomal protein</keyword>
<gene>
    <name evidence="5" type="primary">rimI</name>
    <name evidence="5" type="ORF">H3L94_10165</name>
</gene>
<dbReference type="SUPFAM" id="SSF55729">
    <property type="entry name" value="Acyl-CoA N-acyltransferases (Nat)"/>
    <property type="match status" value="1"/>
</dbReference>
<evidence type="ECO:0000313" key="5">
    <source>
        <dbReference type="EMBL" id="QMT40196.1"/>
    </source>
</evidence>
<dbReference type="GO" id="GO:0008999">
    <property type="term" value="F:protein-N-terminal-alanine acetyltransferase activity"/>
    <property type="evidence" value="ECO:0007669"/>
    <property type="project" value="UniProtKB-EC"/>
</dbReference>
<dbReference type="AlphaFoldDB" id="A0A7D7NBA7"/>
<comment type="similarity">
    <text evidence="3">Belongs to the acetyltransferase family. RimI subfamily.</text>
</comment>
<reference evidence="5 6" key="1">
    <citation type="submission" date="2020-07" db="EMBL/GenBank/DDBJ databases">
        <title>Genomic diversity of species in the Neisseriaceae family.</title>
        <authorList>
            <person name="Vincent A.T."/>
            <person name="Bernet E."/>
            <person name="Veyrier F.J."/>
        </authorList>
    </citation>
    <scope>NUCLEOTIDE SEQUENCE [LARGE SCALE GENOMIC DNA]</scope>
    <source>
        <strain evidence="5 6">DSM 22244</strain>
    </source>
</reference>
<dbReference type="RefSeq" id="WP_182121924.1">
    <property type="nucleotide sequence ID" value="NZ_CP059567.1"/>
</dbReference>